<dbReference type="PANTHER" id="PTHR12227">
    <property type="entry name" value="GLYCERATE KINASE"/>
    <property type="match status" value="1"/>
</dbReference>
<dbReference type="InterPro" id="IPR037035">
    <property type="entry name" value="GK-like_C_sf"/>
</dbReference>
<dbReference type="EMBL" id="CP066681">
    <property type="protein sequence ID" value="QQG35178.1"/>
    <property type="molecule type" value="Genomic_DNA"/>
</dbReference>
<accession>A0A7T5UH31</accession>
<dbReference type="PANTHER" id="PTHR12227:SF0">
    <property type="entry name" value="GLYCERATE KINASE"/>
    <property type="match status" value="1"/>
</dbReference>
<keyword evidence="3" id="KW-0418">Kinase</keyword>
<dbReference type="Gene3D" id="3.40.50.10180">
    <property type="entry name" value="Glycerate kinase, MOFRL-like N-terminal domain"/>
    <property type="match status" value="1"/>
</dbReference>
<reference evidence="3 4" key="1">
    <citation type="submission" date="2020-07" db="EMBL/GenBank/DDBJ databases">
        <title>Huge and variable diversity of episymbiotic CPR bacteria and DPANN archaea in groundwater ecosystems.</title>
        <authorList>
            <person name="He C.Y."/>
            <person name="Keren R."/>
            <person name="Whittaker M."/>
            <person name="Farag I.F."/>
            <person name="Doudna J."/>
            <person name="Cate J.H.D."/>
            <person name="Banfield J.F."/>
        </authorList>
    </citation>
    <scope>NUCLEOTIDE SEQUENCE [LARGE SCALE GENOMIC DNA]</scope>
    <source>
        <strain evidence="3">NC_groundwater_70_Ag_B-0.1um_54_66</strain>
    </source>
</reference>
<dbReference type="GO" id="GO:0008887">
    <property type="term" value="F:glycerate kinase activity"/>
    <property type="evidence" value="ECO:0007669"/>
    <property type="project" value="InterPro"/>
</dbReference>
<dbReference type="Pfam" id="PF13660">
    <property type="entry name" value="DUF4147"/>
    <property type="match status" value="1"/>
</dbReference>
<dbReference type="GO" id="GO:0005737">
    <property type="term" value="C:cytoplasm"/>
    <property type="evidence" value="ECO:0007669"/>
    <property type="project" value="TreeGrafter"/>
</dbReference>
<keyword evidence="3" id="KW-0808">Transferase</keyword>
<protein>
    <submittedName>
        <fullName evidence="3">Glycerate kinase</fullName>
    </submittedName>
</protein>
<evidence type="ECO:0000313" key="3">
    <source>
        <dbReference type="EMBL" id="QQG35178.1"/>
    </source>
</evidence>
<dbReference type="InterPro" id="IPR038614">
    <property type="entry name" value="GK_N_sf"/>
</dbReference>
<gene>
    <name evidence="3" type="ORF">HYS17_06290</name>
</gene>
<evidence type="ECO:0000259" key="2">
    <source>
        <dbReference type="Pfam" id="PF13660"/>
    </source>
</evidence>
<dbReference type="InterPro" id="IPR025286">
    <property type="entry name" value="MOFRL_assoc_dom"/>
</dbReference>
<evidence type="ECO:0000259" key="1">
    <source>
        <dbReference type="Pfam" id="PF05161"/>
    </source>
</evidence>
<dbReference type="AlphaFoldDB" id="A0A7T5UH31"/>
<evidence type="ECO:0000313" key="4">
    <source>
        <dbReference type="Proteomes" id="UP000595362"/>
    </source>
</evidence>
<proteinExistence type="predicted"/>
<organism evidence="3 4">
    <name type="scientific">Micavibrio aeruginosavorus</name>
    <dbReference type="NCBI Taxonomy" id="349221"/>
    <lineage>
        <taxon>Bacteria</taxon>
        <taxon>Pseudomonadati</taxon>
        <taxon>Bdellovibrionota</taxon>
        <taxon>Bdellovibrionia</taxon>
        <taxon>Bdellovibrionales</taxon>
        <taxon>Pseudobdellovibrionaceae</taxon>
        <taxon>Micavibrio</taxon>
    </lineage>
</organism>
<sequence length="430" mass="45441">MSKLSEIRQEERKNYIVEPAEFLRDLFMVGLAAADPLKTVPPHLPAPPKGRTIVIGAGKAAAAMAKAVEDHWPSDNIEGLVVTRYDYGQSTRKIEVLEAAHPVPDDAGETACRMIFKKLEGLNRDDLVLALMSGGGSALLSAPAPCLSSAEKRTLNKALLKSGATIHEMNCVRKHLSAVKGGRLALASAPAKLVTLVISDVPGDDPRTVASGPTLPDPTTQVQAQAIIDRYQIPVSAAVRAWLQDNAHETPKPDNKAFIDHEVRVISSAKDALAAAADFATKSGVTPLILGDDLEGEARTVGQEHMAKALKLAEMAPCLLLSGGETTVTVKGNGKGGRNAEYLLAAMIAAQGSPRVYGLACDTDGIDGSENNAGAFFTPAMWQAARSLGLDAQAYLDNNDAYSFFEKLGGLIVTGPTCTNVNDFRAILVL</sequence>
<dbReference type="SUPFAM" id="SSF82544">
    <property type="entry name" value="GckA/TtuD-like"/>
    <property type="match status" value="1"/>
</dbReference>
<feature type="domain" description="MOFRL" evidence="1">
    <location>
        <begin position="318"/>
        <end position="423"/>
    </location>
</feature>
<feature type="domain" description="MOFRL-associated" evidence="2">
    <location>
        <begin position="23"/>
        <end position="244"/>
    </location>
</feature>
<dbReference type="Gene3D" id="3.40.1480.10">
    <property type="entry name" value="MOFRL domain"/>
    <property type="match status" value="1"/>
</dbReference>
<dbReference type="InterPro" id="IPR039760">
    <property type="entry name" value="MOFRL_protein"/>
</dbReference>
<dbReference type="Proteomes" id="UP000595362">
    <property type="component" value="Chromosome"/>
</dbReference>
<dbReference type="InterPro" id="IPR007835">
    <property type="entry name" value="MOFRL"/>
</dbReference>
<dbReference type="Pfam" id="PF05161">
    <property type="entry name" value="MOFRL"/>
    <property type="match status" value="1"/>
</dbReference>
<name>A0A7T5UH31_9BACT</name>